<feature type="compositionally biased region" description="Basic and acidic residues" evidence="4">
    <location>
        <begin position="1"/>
        <end position="12"/>
    </location>
</feature>
<dbReference type="Pfam" id="PF09273">
    <property type="entry name" value="Rubis-subs-bind"/>
    <property type="match status" value="1"/>
</dbReference>
<dbReference type="GO" id="GO:0032259">
    <property type="term" value="P:methylation"/>
    <property type="evidence" value="ECO:0007669"/>
    <property type="project" value="UniProtKB-KW"/>
</dbReference>
<dbReference type="EMBL" id="HBFR01028539">
    <property type="protein sequence ID" value="CAD8893511.1"/>
    <property type="molecule type" value="Transcribed_RNA"/>
</dbReference>
<protein>
    <recommendedName>
        <fullName evidence="5">SET domain-containing protein</fullName>
    </recommendedName>
</protein>
<dbReference type="InterPro" id="IPR050600">
    <property type="entry name" value="SETD3_SETD6_MTase"/>
</dbReference>
<dbReference type="SUPFAM" id="SSF81822">
    <property type="entry name" value="RuBisCo LSMT C-terminal, substrate-binding domain"/>
    <property type="match status" value="1"/>
</dbReference>
<evidence type="ECO:0000256" key="4">
    <source>
        <dbReference type="SAM" id="MobiDB-lite"/>
    </source>
</evidence>
<dbReference type="Gene3D" id="3.90.1410.10">
    <property type="entry name" value="set domain protein methyltransferase, domain 1"/>
    <property type="match status" value="1"/>
</dbReference>
<keyword evidence="1" id="KW-0489">Methyltransferase</keyword>
<evidence type="ECO:0000256" key="1">
    <source>
        <dbReference type="ARBA" id="ARBA00022603"/>
    </source>
</evidence>
<sequence length="547" mass="61853">MVIGGEEKKEASESDNTQGIKLATERRKNNYDVFEDWLRENGAEFSSLELKEYPGPEGGSAASTTICGSSISTQSTAALGANASCDVSGDNAGSLKENEMRGVHTKITVPPGTVCMAVPRQCLITVEMGKATDIGHKIVEADLELDAPKHIFLMVYLLVDRQNTHSFFRPYYEILPKTLRNLQPIFYIYYKMPIFWNEEELSYLKGSYLLSQIKERVEAIQEDYDSICEVAPEFRDIATLADFKWARMCVCSRNFGLLIDGIRTSALVPHADMLNHHRPRETKWTFDSGRDAFTITTLQTIEAGAEVFDSYGQKCNHRFLLNYGFAIENNREIDGFCPNEVPLEFSLLPTDPLFALKSTFWSRDGSPDIKRVRVCVSNNENTKSMLSMLRVIVANEDEMSSVSCSGLYMFRTAKDIRFPLSLRNERAALEHLLQIVRCAMSEYTTSLKEDIRTLESNQFPMFSNERNAIVQVKGEKEVLQHYENFAVTAINIMDLNDNDFVAATAEIQSSEHHTTACYCVDVIGSIHREDRKKSKSNVIPVNSFMYT</sequence>
<dbReference type="CDD" id="cd10527">
    <property type="entry name" value="SET_LSMT"/>
    <property type="match status" value="1"/>
</dbReference>
<reference evidence="6" key="1">
    <citation type="submission" date="2021-01" db="EMBL/GenBank/DDBJ databases">
        <authorList>
            <person name="Corre E."/>
            <person name="Pelletier E."/>
            <person name="Niang G."/>
            <person name="Scheremetjew M."/>
            <person name="Finn R."/>
            <person name="Kale V."/>
            <person name="Holt S."/>
            <person name="Cochrane G."/>
            <person name="Meng A."/>
            <person name="Brown T."/>
            <person name="Cohen L."/>
        </authorList>
    </citation>
    <scope>NUCLEOTIDE SEQUENCE</scope>
    <source>
        <strain evidence="6">308</strain>
    </source>
</reference>
<evidence type="ECO:0000256" key="2">
    <source>
        <dbReference type="ARBA" id="ARBA00022679"/>
    </source>
</evidence>
<dbReference type="InterPro" id="IPR036464">
    <property type="entry name" value="Rubisco_LSMT_subst-bd_sf"/>
</dbReference>
<dbReference type="PROSITE" id="PS50280">
    <property type="entry name" value="SET"/>
    <property type="match status" value="1"/>
</dbReference>
<dbReference type="InterPro" id="IPR046341">
    <property type="entry name" value="SET_dom_sf"/>
</dbReference>
<accession>A0A7S1BNT8</accession>
<gene>
    <name evidence="6" type="ORF">CHYS00102_LOCUS20720</name>
</gene>
<dbReference type="PANTHER" id="PTHR13271">
    <property type="entry name" value="UNCHARACTERIZED PUTATIVE METHYLTRANSFERASE"/>
    <property type="match status" value="1"/>
</dbReference>
<dbReference type="AlphaFoldDB" id="A0A7S1BNT8"/>
<dbReference type="GO" id="GO:0016279">
    <property type="term" value="F:protein-lysine N-methyltransferase activity"/>
    <property type="evidence" value="ECO:0007669"/>
    <property type="project" value="TreeGrafter"/>
</dbReference>
<evidence type="ECO:0000259" key="5">
    <source>
        <dbReference type="PROSITE" id="PS50280"/>
    </source>
</evidence>
<keyword evidence="3" id="KW-0949">S-adenosyl-L-methionine</keyword>
<dbReference type="InterPro" id="IPR001214">
    <property type="entry name" value="SET_dom"/>
</dbReference>
<name>A0A7S1BNT8_9STRA</name>
<feature type="region of interest" description="Disordered" evidence="4">
    <location>
        <begin position="1"/>
        <end position="21"/>
    </location>
</feature>
<dbReference type="Gene3D" id="3.90.1420.10">
    <property type="entry name" value="Rubisco LSMT, substrate-binding domain"/>
    <property type="match status" value="1"/>
</dbReference>
<keyword evidence="2" id="KW-0808">Transferase</keyword>
<evidence type="ECO:0000313" key="6">
    <source>
        <dbReference type="EMBL" id="CAD8893511.1"/>
    </source>
</evidence>
<proteinExistence type="predicted"/>
<feature type="domain" description="SET" evidence="5">
    <location>
        <begin position="69"/>
        <end position="312"/>
    </location>
</feature>
<evidence type="ECO:0000256" key="3">
    <source>
        <dbReference type="ARBA" id="ARBA00022691"/>
    </source>
</evidence>
<dbReference type="InterPro" id="IPR015353">
    <property type="entry name" value="Rubisco_LSMT_subst-bd"/>
</dbReference>
<organism evidence="6">
    <name type="scientific">Corethron hystrix</name>
    <dbReference type="NCBI Taxonomy" id="216773"/>
    <lineage>
        <taxon>Eukaryota</taxon>
        <taxon>Sar</taxon>
        <taxon>Stramenopiles</taxon>
        <taxon>Ochrophyta</taxon>
        <taxon>Bacillariophyta</taxon>
        <taxon>Coscinodiscophyceae</taxon>
        <taxon>Corethrophycidae</taxon>
        <taxon>Corethrales</taxon>
        <taxon>Corethraceae</taxon>
        <taxon>Corethron</taxon>
    </lineage>
</organism>
<dbReference type="PANTHER" id="PTHR13271:SF137">
    <property type="entry name" value="SET DOMAIN-CONTAINING PROTEIN"/>
    <property type="match status" value="1"/>
</dbReference>
<dbReference type="SUPFAM" id="SSF82199">
    <property type="entry name" value="SET domain"/>
    <property type="match status" value="1"/>
</dbReference>